<sequence length="403" mass="42504">MSPQSYRRVPVGFGTSRAMGSWVTSCVVMACLTVFCVVAPNAAKGEEPDAAPISWDRFSDTIIPSCSRNLGRNLSPTAADLNGDGRAELYVGAYGKRVMALACSAMGGGASGVTANPLDAVTMSYESDTPCVALADIDNDGDNDAVWFDFRPMDNRMSSVYLNRMVFLKNQGSPVAPDFQIVSEEENPFAGISSEWQGTPAFGDFDGDGDADLIFGDRSGTFRYCRNLLVEEGGAVYAEMMGRLNPFFGIDVGDNSSPAVLDVDGDGDLDVVSGEIRGGLRWIENITASGGPLTFELREPSRCPFAALSVGIATMPAVLDLDGDTDLDIVVGSSQGRLAFLENPFLQPESPPLQVKSAAPKDHQENVDLSDALLALKTLGGALAKALDPKTGQGPGDGDGSQE</sequence>
<name>A0A4U8YRQ9_9BACT</name>
<dbReference type="PANTHER" id="PTHR44103:SF1">
    <property type="entry name" value="PROPROTEIN CONVERTASE P"/>
    <property type="match status" value="1"/>
</dbReference>
<organism evidence="2 3">
    <name type="scientific">Desulfoluna butyratoxydans</name>
    <dbReference type="NCBI Taxonomy" id="231438"/>
    <lineage>
        <taxon>Bacteria</taxon>
        <taxon>Pseudomonadati</taxon>
        <taxon>Thermodesulfobacteriota</taxon>
        <taxon>Desulfobacteria</taxon>
        <taxon>Desulfobacterales</taxon>
        <taxon>Desulfolunaceae</taxon>
        <taxon>Desulfoluna</taxon>
    </lineage>
</organism>
<dbReference type="PROSITE" id="PS51257">
    <property type="entry name" value="PROKAR_LIPOPROTEIN"/>
    <property type="match status" value="1"/>
</dbReference>
<evidence type="ECO:0000313" key="3">
    <source>
        <dbReference type="Proteomes" id="UP000507962"/>
    </source>
</evidence>
<dbReference type="InterPro" id="IPR013517">
    <property type="entry name" value="FG-GAP"/>
</dbReference>
<gene>
    <name evidence="2" type="ORF">MSL71_46880</name>
</gene>
<evidence type="ECO:0000256" key="1">
    <source>
        <dbReference type="ARBA" id="ARBA00022729"/>
    </source>
</evidence>
<dbReference type="Gene3D" id="2.130.10.130">
    <property type="entry name" value="Integrin alpha, N-terminal"/>
    <property type="match status" value="1"/>
</dbReference>
<accession>A0A4U8YRQ9</accession>
<keyword evidence="3" id="KW-1185">Reference proteome</keyword>
<dbReference type="PANTHER" id="PTHR44103">
    <property type="entry name" value="PROPROTEIN CONVERTASE P"/>
    <property type="match status" value="1"/>
</dbReference>
<evidence type="ECO:0000313" key="2">
    <source>
        <dbReference type="EMBL" id="VFQ47006.1"/>
    </source>
</evidence>
<proteinExistence type="predicted"/>
<protein>
    <submittedName>
        <fullName evidence="2">Repeat domain in vibrio colwellia bradyrhizobium and shewanella</fullName>
    </submittedName>
</protein>
<dbReference type="SUPFAM" id="SSF69318">
    <property type="entry name" value="Integrin alpha N-terminal domain"/>
    <property type="match status" value="1"/>
</dbReference>
<dbReference type="AlphaFoldDB" id="A0A4U8YRQ9"/>
<dbReference type="EMBL" id="CAADHO010000012">
    <property type="protein sequence ID" value="VFQ47006.1"/>
    <property type="molecule type" value="Genomic_DNA"/>
</dbReference>
<reference evidence="2 3" key="1">
    <citation type="submission" date="2019-03" db="EMBL/GenBank/DDBJ databases">
        <authorList>
            <person name="Nijsse B."/>
        </authorList>
    </citation>
    <scope>NUCLEOTIDE SEQUENCE [LARGE SCALE GENOMIC DNA]</scope>
    <source>
        <strain evidence="2">Desulfoluna butyratoxydans MSL71</strain>
    </source>
</reference>
<dbReference type="Pfam" id="PF01839">
    <property type="entry name" value="FG-GAP"/>
    <property type="match status" value="1"/>
</dbReference>
<dbReference type="Proteomes" id="UP000507962">
    <property type="component" value="Unassembled WGS sequence"/>
</dbReference>
<keyword evidence="1" id="KW-0732">Signal</keyword>
<dbReference type="InterPro" id="IPR028994">
    <property type="entry name" value="Integrin_alpha_N"/>
</dbReference>